<organism evidence="1 2">
    <name type="scientific">Mesoterricola silvestris</name>
    <dbReference type="NCBI Taxonomy" id="2927979"/>
    <lineage>
        <taxon>Bacteria</taxon>
        <taxon>Pseudomonadati</taxon>
        <taxon>Acidobacteriota</taxon>
        <taxon>Holophagae</taxon>
        <taxon>Holophagales</taxon>
        <taxon>Holophagaceae</taxon>
        <taxon>Mesoterricola</taxon>
    </lineage>
</organism>
<dbReference type="KEGG" id="msil:METEAL_40730"/>
<dbReference type="AlphaFoldDB" id="A0AA48KAC4"/>
<dbReference type="EMBL" id="AP027080">
    <property type="protein sequence ID" value="BDU74899.1"/>
    <property type="molecule type" value="Genomic_DNA"/>
</dbReference>
<reference evidence="2" key="1">
    <citation type="journal article" date="2023" name="Int. J. Syst. Evol. Microbiol.">
        <title>Mesoterricola silvestris gen. nov., sp. nov., Mesoterricola sediminis sp. nov., Geothrix oryzae sp. nov., Geothrix edaphica sp. nov., Geothrix rubra sp. nov., and Geothrix limicola sp. nov., six novel members of Acidobacteriota isolated from soils.</title>
        <authorList>
            <person name="Itoh H."/>
            <person name="Sugisawa Y."/>
            <person name="Mise K."/>
            <person name="Xu Z."/>
            <person name="Kuniyasu M."/>
            <person name="Ushijima N."/>
            <person name="Kawano K."/>
            <person name="Kobayashi E."/>
            <person name="Shiratori Y."/>
            <person name="Masuda Y."/>
            <person name="Senoo K."/>
        </authorList>
    </citation>
    <scope>NUCLEOTIDE SEQUENCE [LARGE SCALE GENOMIC DNA]</scope>
    <source>
        <strain evidence="2">W79</strain>
    </source>
</reference>
<proteinExistence type="predicted"/>
<protein>
    <submittedName>
        <fullName evidence="1">Uncharacterized protein</fullName>
    </submittedName>
</protein>
<name>A0AA48KAC4_9BACT</name>
<gene>
    <name evidence="1" type="ORF">METEAL_40730</name>
</gene>
<evidence type="ECO:0000313" key="1">
    <source>
        <dbReference type="EMBL" id="BDU74899.1"/>
    </source>
</evidence>
<evidence type="ECO:0000313" key="2">
    <source>
        <dbReference type="Proteomes" id="UP001238179"/>
    </source>
</evidence>
<keyword evidence="2" id="KW-1185">Reference proteome</keyword>
<sequence length="216" mass="24252">MPESSASSPNVTPAPFIHTGTSTRVPWVPSSAPADIRHGQAIFYLLKALDHEAAFERDLPTLLLAKVVCNLRNYYLQDQESTVDLILTHFNPKSWDEPWSAEAVRLMWECVEPYTPYLGIVDETAVARQRKAFLENEVVDLIAWTVPGGRVWDKDLERVFREWNPDLEIAFTGNLFTRAVKAVTGLSKTPAHGRYYWEGFHLPTAEEVAVAAGKAA</sequence>
<dbReference type="RefSeq" id="WP_316413579.1">
    <property type="nucleotide sequence ID" value="NZ_AP027080.1"/>
</dbReference>
<accession>A0AA48KAC4</accession>
<dbReference type="Proteomes" id="UP001238179">
    <property type="component" value="Chromosome"/>
</dbReference>